<name>A0AA86TLB6_9EUKA</name>
<gene>
    <name evidence="2" type="ORF">HINF_LOCUS31027</name>
    <name evidence="1" type="ORF">HINF_LOCUS3963</name>
    <name evidence="3" type="ORF">HINF_LOCUS56671</name>
</gene>
<dbReference type="EMBL" id="CAXDID020000103">
    <property type="protein sequence ID" value="CAL6026823.1"/>
    <property type="molecule type" value="Genomic_DNA"/>
</dbReference>
<evidence type="ECO:0000313" key="1">
    <source>
        <dbReference type="EMBL" id="CAI9916318.1"/>
    </source>
</evidence>
<evidence type="ECO:0000313" key="2">
    <source>
        <dbReference type="EMBL" id="CAL6026823.1"/>
    </source>
</evidence>
<evidence type="ECO:0000313" key="4">
    <source>
        <dbReference type="Proteomes" id="UP001642409"/>
    </source>
</evidence>
<dbReference type="AlphaFoldDB" id="A0AA86TLB6"/>
<reference evidence="2 4" key="2">
    <citation type="submission" date="2024-07" db="EMBL/GenBank/DDBJ databases">
        <authorList>
            <person name="Akdeniz Z."/>
        </authorList>
    </citation>
    <scope>NUCLEOTIDE SEQUENCE [LARGE SCALE GENOMIC DNA]</scope>
</reference>
<reference evidence="1" key="1">
    <citation type="submission" date="2023-06" db="EMBL/GenBank/DDBJ databases">
        <authorList>
            <person name="Kurt Z."/>
        </authorList>
    </citation>
    <scope>NUCLEOTIDE SEQUENCE</scope>
</reference>
<dbReference type="EMBL" id="CAXDID020000307">
    <property type="protein sequence ID" value="CAL6074349.1"/>
    <property type="molecule type" value="Genomic_DNA"/>
</dbReference>
<evidence type="ECO:0000313" key="3">
    <source>
        <dbReference type="EMBL" id="CAL6074349.1"/>
    </source>
</evidence>
<sequence length="159" mass="19253">MFEIYKIFQDFARFSQFVRDRARSCVRPVRTFLTFCAAPCEIYHASLIYCKANQICQSKINYKNNKNQITKLMKMKSQNNNFQSFNQILKKSLIKQNYYKQKNLYLMNKAKKTLKHMSSLKSKYLRWRMITSKRQKNFAFNLKSPNLMERKMIRIKLTN</sequence>
<keyword evidence="4" id="KW-1185">Reference proteome</keyword>
<accession>A0AA86TLB6</accession>
<dbReference type="EMBL" id="CATOUU010000096">
    <property type="protein sequence ID" value="CAI9916318.1"/>
    <property type="molecule type" value="Genomic_DNA"/>
</dbReference>
<organism evidence="1">
    <name type="scientific">Hexamita inflata</name>
    <dbReference type="NCBI Taxonomy" id="28002"/>
    <lineage>
        <taxon>Eukaryota</taxon>
        <taxon>Metamonada</taxon>
        <taxon>Diplomonadida</taxon>
        <taxon>Hexamitidae</taxon>
        <taxon>Hexamitinae</taxon>
        <taxon>Hexamita</taxon>
    </lineage>
</organism>
<proteinExistence type="predicted"/>
<comment type="caution">
    <text evidence="1">The sequence shown here is derived from an EMBL/GenBank/DDBJ whole genome shotgun (WGS) entry which is preliminary data.</text>
</comment>
<protein>
    <submittedName>
        <fullName evidence="2">Hypothetical_protein</fullName>
    </submittedName>
</protein>
<dbReference type="Proteomes" id="UP001642409">
    <property type="component" value="Unassembled WGS sequence"/>
</dbReference>